<evidence type="ECO:0000313" key="3">
    <source>
        <dbReference type="Proteomes" id="UP000295807"/>
    </source>
</evidence>
<gene>
    <name evidence="2" type="ORF">EDD80_10891</name>
</gene>
<dbReference type="Pfam" id="PF14903">
    <property type="entry name" value="WG_beta_rep"/>
    <property type="match status" value="4"/>
</dbReference>
<proteinExistence type="predicted"/>
<evidence type="ECO:0000256" key="1">
    <source>
        <dbReference type="SAM" id="SignalP"/>
    </source>
</evidence>
<comment type="caution">
    <text evidence="2">The sequence shown here is derived from an EMBL/GenBank/DDBJ whole genome shotgun (WGS) entry which is preliminary data.</text>
</comment>
<dbReference type="SUPFAM" id="SSF69360">
    <property type="entry name" value="Cell wall binding repeat"/>
    <property type="match status" value="1"/>
</dbReference>
<dbReference type="Proteomes" id="UP000295807">
    <property type="component" value="Unassembled WGS sequence"/>
</dbReference>
<dbReference type="AlphaFoldDB" id="A0A4R3KPF7"/>
<accession>A0A4R3KPF7</accession>
<organism evidence="2 3">
    <name type="scientific">Anseongella ginsenosidimutans</name>
    <dbReference type="NCBI Taxonomy" id="496056"/>
    <lineage>
        <taxon>Bacteria</taxon>
        <taxon>Pseudomonadati</taxon>
        <taxon>Bacteroidota</taxon>
        <taxon>Sphingobacteriia</taxon>
        <taxon>Sphingobacteriales</taxon>
        <taxon>Sphingobacteriaceae</taxon>
        <taxon>Anseongella</taxon>
    </lineage>
</organism>
<dbReference type="PANTHER" id="PTHR37841">
    <property type="entry name" value="GLR2918 PROTEIN"/>
    <property type="match status" value="1"/>
</dbReference>
<keyword evidence="3" id="KW-1185">Reference proteome</keyword>
<dbReference type="RefSeq" id="WP_132129701.1">
    <property type="nucleotide sequence ID" value="NZ_CP042432.1"/>
</dbReference>
<reference evidence="2 3" key="1">
    <citation type="submission" date="2019-03" db="EMBL/GenBank/DDBJ databases">
        <title>Genomic Encyclopedia of Type Strains, Phase IV (KMG-IV): sequencing the most valuable type-strain genomes for metagenomic binning, comparative biology and taxonomic classification.</title>
        <authorList>
            <person name="Goeker M."/>
        </authorList>
    </citation>
    <scope>NUCLEOTIDE SEQUENCE [LARGE SCALE GENOMIC DNA]</scope>
    <source>
        <strain evidence="2 3">DSM 21100</strain>
    </source>
</reference>
<dbReference type="PANTHER" id="PTHR37841:SF1">
    <property type="entry name" value="DUF3298 DOMAIN-CONTAINING PROTEIN"/>
    <property type="match status" value="1"/>
</dbReference>
<evidence type="ECO:0000313" key="2">
    <source>
        <dbReference type="EMBL" id="TCS86299.1"/>
    </source>
</evidence>
<feature type="signal peptide" evidence="1">
    <location>
        <begin position="1"/>
        <end position="23"/>
    </location>
</feature>
<dbReference type="InterPro" id="IPR032774">
    <property type="entry name" value="WG_beta_rep"/>
</dbReference>
<sequence>MIQVFKHTTLFLFLLTASLSIRAQNVVDSFDDCSERACGFINIYDNAENIPPLYCSASGFSEELAAVNKDEKWGYIDASNNVVIDFQFDYARSFKQGGAVVRKGNFYGVINKEGKFVIPPHYYDLITLELESKQYYISRDSTFFQGIIDSAGKEILPHQYTFIIAYEGNLSKQRFYENIPFYTAFQAIDTSKGSFYEQFKEASYQFSPEKGRQDIYDLQFNKLASRNSSNYEDGFQHDELRRIDGFLKENKGLSIAEKVKKVDSLLTSPGPDKQDTTDRSTSHLKYEMMDDDEIKAHLNDLGYRLFTNGEGKTGLKKGRNTIIPAQYKFIKLLNGMITDPQEEDTPYLEKNYGGAYRSKEKGIFDIFLIAASDDKKQGYLYSLSGKKILLLEKGKSMLGRITKLGFECFVFKEDTSIQHGLLNWKGEKLLPPVYKSIKVLRTGHLFVRQEKKTKDGVQEHVGLYTKTGEVVIPPGVYSEIKPFDKVDNLYLAIRSNPYPTVEEKKASRHDNKDYVILKVEGNAYTETNKFTANIVSTWSLDEETGMLYYRQNKRQR</sequence>
<dbReference type="OrthoDB" id="5464673at2"/>
<name>A0A4R3KPF7_9SPHI</name>
<keyword evidence="1" id="KW-0732">Signal</keyword>
<protein>
    <submittedName>
        <fullName evidence="2">WG repeat protein</fullName>
    </submittedName>
</protein>
<feature type="chain" id="PRO_5020549784" evidence="1">
    <location>
        <begin position="24"/>
        <end position="556"/>
    </location>
</feature>
<dbReference type="EMBL" id="SMAD01000008">
    <property type="protein sequence ID" value="TCS86299.1"/>
    <property type="molecule type" value="Genomic_DNA"/>
</dbReference>